<feature type="transmembrane region" description="Helical" evidence="7">
    <location>
        <begin position="156"/>
        <end position="175"/>
    </location>
</feature>
<dbReference type="Gene3D" id="3.40.50.300">
    <property type="entry name" value="P-loop containing nucleotide triphosphate hydrolases"/>
    <property type="match status" value="1"/>
</dbReference>
<dbReference type="Proteomes" id="UP000617628">
    <property type="component" value="Unassembled WGS sequence"/>
</dbReference>
<dbReference type="SMART" id="SM00382">
    <property type="entry name" value="AAA"/>
    <property type="match status" value="1"/>
</dbReference>
<dbReference type="InterPro" id="IPR003439">
    <property type="entry name" value="ABC_transporter-like_ATP-bd"/>
</dbReference>
<organism evidence="10 11">
    <name type="scientific">Pelagicoccus mobilis</name>
    <dbReference type="NCBI Taxonomy" id="415221"/>
    <lineage>
        <taxon>Bacteria</taxon>
        <taxon>Pseudomonadati</taxon>
        <taxon>Verrucomicrobiota</taxon>
        <taxon>Opitutia</taxon>
        <taxon>Puniceicoccales</taxon>
        <taxon>Pelagicoccaceae</taxon>
        <taxon>Pelagicoccus</taxon>
    </lineage>
</organism>
<keyword evidence="6 7" id="KW-0472">Membrane</keyword>
<keyword evidence="5 7" id="KW-1133">Transmembrane helix</keyword>
<dbReference type="GO" id="GO:0016887">
    <property type="term" value="F:ATP hydrolysis activity"/>
    <property type="evidence" value="ECO:0007669"/>
    <property type="project" value="InterPro"/>
</dbReference>
<feature type="transmembrane region" description="Helical" evidence="7">
    <location>
        <begin position="55"/>
        <end position="79"/>
    </location>
</feature>
<evidence type="ECO:0000256" key="1">
    <source>
        <dbReference type="ARBA" id="ARBA00004651"/>
    </source>
</evidence>
<dbReference type="InterPro" id="IPR011527">
    <property type="entry name" value="ABC1_TM_dom"/>
</dbReference>
<dbReference type="RefSeq" id="WP_200357961.1">
    <property type="nucleotide sequence ID" value="NZ_JAENIL010000057.1"/>
</dbReference>
<dbReference type="Gene3D" id="1.20.1560.10">
    <property type="entry name" value="ABC transporter type 1, transmembrane domain"/>
    <property type="match status" value="1"/>
</dbReference>
<dbReference type="GO" id="GO:0005886">
    <property type="term" value="C:plasma membrane"/>
    <property type="evidence" value="ECO:0007669"/>
    <property type="project" value="UniProtKB-SubCell"/>
</dbReference>
<dbReference type="InterPro" id="IPR039421">
    <property type="entry name" value="Type_1_exporter"/>
</dbReference>
<proteinExistence type="predicted"/>
<keyword evidence="4 10" id="KW-0067">ATP-binding</keyword>
<sequence length="576" mass="63367">MKLGKYLVGVKSMLYVGLFLGVLDAGAQASVPLFFRYVLNWIQTDANGFVSEQLVPTIAVGIGLGLLFIPIAYYFHVWVSTAVARMCRNIQVSLYGHVQSMSMDFFQKFKIGEINARLNSDMEAIGGSAGLISMISWAPSLILYSMAMMFWINWKLGLFCTVLLLSIVFVSYLFMPMMKRWNRNVRDASGEVSSVVTEYVGINGLIKSYAREDFAEGIVRSASDLLLRRREEVIRKQNAFTDIMQTFAKFGGPLLILLYGAILMKNGEILAGDLAAFWGYWLILAGVMQGIVFAFSGLMAIGAAFDRIAAFFEERALVVDAKDPEVLSSIKGQVDFEGIDFQYPGAERGKAPALENFNLSVQTGEKLALVGPSGAGKSTLLSLLLRFYDPSDGRVLLDGVNIRNVQQQQLRGNIGVVMQESLFFAGSIAENMRLARPDASEAEIWKALEAANAAEFVREQIGELDCEIGERGAKLSGGQKQRLSIARAFLKDPAVILFDEPTSALDSASEKVIKAAMDRLLKGRTSITVAHRLATILDSDRIVVMDHGQVRAIGSHDELMVCSELYLDLCRKQGLA</sequence>
<evidence type="ECO:0000259" key="9">
    <source>
        <dbReference type="PROSITE" id="PS50929"/>
    </source>
</evidence>
<dbReference type="PROSITE" id="PS50893">
    <property type="entry name" value="ABC_TRANSPORTER_2"/>
    <property type="match status" value="1"/>
</dbReference>
<dbReference type="PANTHER" id="PTHR43394">
    <property type="entry name" value="ATP-DEPENDENT PERMEASE MDL1, MITOCHONDRIAL"/>
    <property type="match status" value="1"/>
</dbReference>
<evidence type="ECO:0000256" key="6">
    <source>
        <dbReference type="ARBA" id="ARBA00023136"/>
    </source>
</evidence>
<evidence type="ECO:0000256" key="4">
    <source>
        <dbReference type="ARBA" id="ARBA00022840"/>
    </source>
</evidence>
<dbReference type="CDD" id="cd07346">
    <property type="entry name" value="ABC_6TM_exporters"/>
    <property type="match status" value="1"/>
</dbReference>
<dbReference type="FunFam" id="3.40.50.300:FF:000218">
    <property type="entry name" value="Multidrug ABC transporter ATP-binding protein"/>
    <property type="match status" value="1"/>
</dbReference>
<comment type="subcellular location">
    <subcellularLocation>
        <location evidence="1">Cell membrane</location>
        <topology evidence="1">Multi-pass membrane protein</topology>
    </subcellularLocation>
</comment>
<dbReference type="GO" id="GO:0015421">
    <property type="term" value="F:ABC-type oligopeptide transporter activity"/>
    <property type="evidence" value="ECO:0007669"/>
    <property type="project" value="TreeGrafter"/>
</dbReference>
<dbReference type="PROSITE" id="PS00211">
    <property type="entry name" value="ABC_TRANSPORTER_1"/>
    <property type="match status" value="1"/>
</dbReference>
<keyword evidence="2 7" id="KW-0812">Transmembrane</keyword>
<dbReference type="PROSITE" id="PS50929">
    <property type="entry name" value="ABC_TM1F"/>
    <property type="match status" value="1"/>
</dbReference>
<dbReference type="EMBL" id="JAENIL010000057">
    <property type="protein sequence ID" value="MBK1879748.1"/>
    <property type="molecule type" value="Genomic_DNA"/>
</dbReference>
<keyword evidence="11" id="KW-1185">Reference proteome</keyword>
<evidence type="ECO:0000313" key="10">
    <source>
        <dbReference type="EMBL" id="MBK1879748.1"/>
    </source>
</evidence>
<dbReference type="InterPro" id="IPR003593">
    <property type="entry name" value="AAA+_ATPase"/>
</dbReference>
<reference evidence="10" key="1">
    <citation type="submission" date="2021-01" db="EMBL/GenBank/DDBJ databases">
        <title>Modified the classification status of verrucomicrobia.</title>
        <authorList>
            <person name="Feng X."/>
        </authorList>
    </citation>
    <scope>NUCLEOTIDE SEQUENCE</scope>
    <source>
        <strain evidence="10">KCTC 13126</strain>
    </source>
</reference>
<name>A0A934S0N1_9BACT</name>
<evidence type="ECO:0000256" key="7">
    <source>
        <dbReference type="SAM" id="Phobius"/>
    </source>
</evidence>
<feature type="domain" description="ABC transporter" evidence="8">
    <location>
        <begin position="334"/>
        <end position="572"/>
    </location>
</feature>
<dbReference type="PANTHER" id="PTHR43394:SF1">
    <property type="entry name" value="ATP-BINDING CASSETTE SUB-FAMILY B MEMBER 10, MITOCHONDRIAL"/>
    <property type="match status" value="1"/>
</dbReference>
<dbReference type="SUPFAM" id="SSF90123">
    <property type="entry name" value="ABC transporter transmembrane region"/>
    <property type="match status" value="1"/>
</dbReference>
<comment type="caution">
    <text evidence="10">The sequence shown here is derived from an EMBL/GenBank/DDBJ whole genome shotgun (WGS) entry which is preliminary data.</text>
</comment>
<dbReference type="InterPro" id="IPR027417">
    <property type="entry name" value="P-loop_NTPase"/>
</dbReference>
<feature type="transmembrane region" description="Helical" evidence="7">
    <location>
        <begin position="246"/>
        <end position="264"/>
    </location>
</feature>
<dbReference type="Pfam" id="PF00664">
    <property type="entry name" value="ABC_membrane"/>
    <property type="match status" value="1"/>
</dbReference>
<dbReference type="AlphaFoldDB" id="A0A934S0N1"/>
<protein>
    <submittedName>
        <fullName evidence="10">ABC transporter ATP-binding protein</fullName>
    </submittedName>
</protein>
<evidence type="ECO:0000256" key="5">
    <source>
        <dbReference type="ARBA" id="ARBA00022989"/>
    </source>
</evidence>
<keyword evidence="3" id="KW-0547">Nucleotide-binding</keyword>
<dbReference type="InterPro" id="IPR017871">
    <property type="entry name" value="ABC_transporter-like_CS"/>
</dbReference>
<evidence type="ECO:0000256" key="3">
    <source>
        <dbReference type="ARBA" id="ARBA00022741"/>
    </source>
</evidence>
<dbReference type="SUPFAM" id="SSF52540">
    <property type="entry name" value="P-loop containing nucleoside triphosphate hydrolases"/>
    <property type="match status" value="1"/>
</dbReference>
<feature type="transmembrane region" description="Helical" evidence="7">
    <location>
        <begin position="276"/>
        <end position="305"/>
    </location>
</feature>
<evidence type="ECO:0000313" key="11">
    <source>
        <dbReference type="Proteomes" id="UP000617628"/>
    </source>
</evidence>
<accession>A0A934S0N1</accession>
<dbReference type="GO" id="GO:0005524">
    <property type="term" value="F:ATP binding"/>
    <property type="evidence" value="ECO:0007669"/>
    <property type="project" value="UniProtKB-KW"/>
</dbReference>
<evidence type="ECO:0000259" key="8">
    <source>
        <dbReference type="PROSITE" id="PS50893"/>
    </source>
</evidence>
<dbReference type="InterPro" id="IPR036640">
    <property type="entry name" value="ABC1_TM_sf"/>
</dbReference>
<feature type="domain" description="ABC transmembrane type-1" evidence="9">
    <location>
        <begin position="16"/>
        <end position="300"/>
    </location>
</feature>
<gene>
    <name evidence="10" type="ORF">JIN87_22875</name>
</gene>
<dbReference type="Pfam" id="PF00005">
    <property type="entry name" value="ABC_tran"/>
    <property type="match status" value="1"/>
</dbReference>
<evidence type="ECO:0000256" key="2">
    <source>
        <dbReference type="ARBA" id="ARBA00022692"/>
    </source>
</evidence>
<feature type="transmembrane region" description="Helical" evidence="7">
    <location>
        <begin position="124"/>
        <end position="144"/>
    </location>
</feature>
<feature type="transmembrane region" description="Helical" evidence="7">
    <location>
        <begin position="12"/>
        <end position="35"/>
    </location>
</feature>